<proteinExistence type="predicted"/>
<evidence type="ECO:0000313" key="2">
    <source>
        <dbReference type="Proteomes" id="UP000507470"/>
    </source>
</evidence>
<sequence>MVTQRAISGFRNSCKHNSNKHRIGQLCIQRNKQSSLIMEKKEMRDFLGTTTHFNPAMNQINPDDAAKAKFKFKGAHYMGSNPEAAGVRTHQGSPKMQIFTQQFRRTRSESCGSEGEPASPIGSPITTPPLHAAIQANSQAQFGTQGQSIANSLKMKELRHEFDFK</sequence>
<reference evidence="1 2" key="1">
    <citation type="submission" date="2020-06" db="EMBL/GenBank/DDBJ databases">
        <authorList>
            <person name="Li R."/>
            <person name="Bekaert M."/>
        </authorList>
    </citation>
    <scope>NUCLEOTIDE SEQUENCE [LARGE SCALE GENOMIC DNA]</scope>
    <source>
        <strain evidence="2">wild</strain>
    </source>
</reference>
<evidence type="ECO:0000313" key="1">
    <source>
        <dbReference type="EMBL" id="CAC5418140.1"/>
    </source>
</evidence>
<dbReference type="AlphaFoldDB" id="A0A6J8ECD4"/>
<gene>
    <name evidence="1" type="ORF">MCOR_50599</name>
</gene>
<dbReference type="OrthoDB" id="6204925at2759"/>
<dbReference type="Proteomes" id="UP000507470">
    <property type="component" value="Unassembled WGS sequence"/>
</dbReference>
<accession>A0A6J8ECD4</accession>
<dbReference type="EMBL" id="CACVKT020008878">
    <property type="protein sequence ID" value="CAC5418140.1"/>
    <property type="molecule type" value="Genomic_DNA"/>
</dbReference>
<name>A0A6J8ECD4_MYTCO</name>
<organism evidence="1 2">
    <name type="scientific">Mytilus coruscus</name>
    <name type="common">Sea mussel</name>
    <dbReference type="NCBI Taxonomy" id="42192"/>
    <lineage>
        <taxon>Eukaryota</taxon>
        <taxon>Metazoa</taxon>
        <taxon>Spiralia</taxon>
        <taxon>Lophotrochozoa</taxon>
        <taxon>Mollusca</taxon>
        <taxon>Bivalvia</taxon>
        <taxon>Autobranchia</taxon>
        <taxon>Pteriomorphia</taxon>
        <taxon>Mytilida</taxon>
        <taxon>Mytiloidea</taxon>
        <taxon>Mytilidae</taxon>
        <taxon>Mytilinae</taxon>
        <taxon>Mytilus</taxon>
    </lineage>
</organism>
<protein>
    <submittedName>
        <fullName evidence="1">Uncharacterized protein</fullName>
    </submittedName>
</protein>
<keyword evidence="2" id="KW-1185">Reference proteome</keyword>